<keyword evidence="2" id="KW-1185">Reference proteome</keyword>
<dbReference type="AlphaFoldDB" id="A0A9P5PKG4"/>
<dbReference type="Proteomes" id="UP000772434">
    <property type="component" value="Unassembled WGS sequence"/>
</dbReference>
<sequence length="145" mass="16391">MPALHHEQQVEQRHSQCQRHYLHLVPPPSQLLDLPFHAAHRSTMLFEISEVMPRTREEVRVRAAAAGGEGMNVPRPMQQDLQDLNAGLLGVTSASASAFRTTPHSLRSFTKPCGTPLSHREENIKKVECVLAAYFGRWIFNSGWR</sequence>
<proteinExistence type="predicted"/>
<dbReference type="EMBL" id="JADNRY010000142">
    <property type="protein sequence ID" value="KAF9063635.1"/>
    <property type="molecule type" value="Genomic_DNA"/>
</dbReference>
<comment type="caution">
    <text evidence="1">The sequence shown here is derived from an EMBL/GenBank/DDBJ whole genome shotgun (WGS) entry which is preliminary data.</text>
</comment>
<evidence type="ECO:0000313" key="1">
    <source>
        <dbReference type="EMBL" id="KAF9063635.1"/>
    </source>
</evidence>
<protein>
    <submittedName>
        <fullName evidence="1">Uncharacterized protein</fullName>
    </submittedName>
</protein>
<accession>A0A9P5PKG4</accession>
<reference evidence="1" key="1">
    <citation type="submission" date="2020-11" db="EMBL/GenBank/DDBJ databases">
        <authorList>
            <consortium name="DOE Joint Genome Institute"/>
            <person name="Ahrendt S."/>
            <person name="Riley R."/>
            <person name="Andreopoulos W."/>
            <person name="Labutti K."/>
            <person name="Pangilinan J."/>
            <person name="Ruiz-Duenas F.J."/>
            <person name="Barrasa J.M."/>
            <person name="Sanchez-Garcia M."/>
            <person name="Camarero S."/>
            <person name="Miyauchi S."/>
            <person name="Serrano A."/>
            <person name="Linde D."/>
            <person name="Babiker R."/>
            <person name="Drula E."/>
            <person name="Ayuso-Fernandez I."/>
            <person name="Pacheco R."/>
            <person name="Padilla G."/>
            <person name="Ferreira P."/>
            <person name="Barriuso J."/>
            <person name="Kellner H."/>
            <person name="Castanera R."/>
            <person name="Alfaro M."/>
            <person name="Ramirez L."/>
            <person name="Pisabarro A.G."/>
            <person name="Kuo A."/>
            <person name="Tritt A."/>
            <person name="Lipzen A."/>
            <person name="He G."/>
            <person name="Yan M."/>
            <person name="Ng V."/>
            <person name="Cullen D."/>
            <person name="Martin F."/>
            <person name="Rosso M.-N."/>
            <person name="Henrissat B."/>
            <person name="Hibbett D."/>
            <person name="Martinez A.T."/>
            <person name="Grigoriev I.V."/>
        </authorList>
    </citation>
    <scope>NUCLEOTIDE SEQUENCE</scope>
    <source>
        <strain evidence="1">AH 40177</strain>
    </source>
</reference>
<organism evidence="1 2">
    <name type="scientific">Rhodocollybia butyracea</name>
    <dbReference type="NCBI Taxonomy" id="206335"/>
    <lineage>
        <taxon>Eukaryota</taxon>
        <taxon>Fungi</taxon>
        <taxon>Dikarya</taxon>
        <taxon>Basidiomycota</taxon>
        <taxon>Agaricomycotina</taxon>
        <taxon>Agaricomycetes</taxon>
        <taxon>Agaricomycetidae</taxon>
        <taxon>Agaricales</taxon>
        <taxon>Marasmiineae</taxon>
        <taxon>Omphalotaceae</taxon>
        <taxon>Rhodocollybia</taxon>
    </lineage>
</organism>
<gene>
    <name evidence="1" type="ORF">BDP27DRAFT_1405723</name>
</gene>
<name>A0A9P5PKG4_9AGAR</name>
<evidence type="ECO:0000313" key="2">
    <source>
        <dbReference type="Proteomes" id="UP000772434"/>
    </source>
</evidence>